<dbReference type="InterPro" id="IPR045864">
    <property type="entry name" value="aa-tRNA-synth_II/BPL/LPL"/>
</dbReference>
<dbReference type="PANTHER" id="PTHR12835">
    <property type="entry name" value="BIOTIN PROTEIN LIGASE"/>
    <property type="match status" value="1"/>
</dbReference>
<name>A0A9X3F4L2_9BACT</name>
<dbReference type="RefSeq" id="WP_343332696.1">
    <property type="nucleotide sequence ID" value="NZ_JAPOHD010000015.1"/>
</dbReference>
<sequence>MFLTDKNIIVLNEVDSTNNYAKQLIADKAGEGTVVLAHYQNSGKGQQGNFWESEAGKNLLFSLILYPGFLDAAKQFYISKAVSLALVQVVKKEISDVHIKWPNDIYVGNKKIGGILIENTIKGSKLDSAIIGIGLNLNQENFISGAPNPVSLKQLTGKEYNAKEVLKDFLIRFNDLMGELQNGFFETIEKNYLAGLFRYNEWSLFRKDGKEFTARIAGIGEFGQLQLEKRSGDVEAFLFKEVEFVI</sequence>
<dbReference type="InterPro" id="IPR004143">
    <property type="entry name" value="BPL_LPL_catalytic"/>
</dbReference>
<dbReference type="Gene3D" id="3.30.930.10">
    <property type="entry name" value="Bira Bifunctional Protein, Domain 2"/>
    <property type="match status" value="1"/>
</dbReference>
<feature type="domain" description="BPL/LPL catalytic" evidence="2">
    <location>
        <begin position="1"/>
        <end position="181"/>
    </location>
</feature>
<dbReference type="AlphaFoldDB" id="A0A9X3F4L2"/>
<dbReference type="InterPro" id="IPR004408">
    <property type="entry name" value="Biotin_CoA_COase_ligase"/>
</dbReference>
<evidence type="ECO:0000259" key="2">
    <source>
        <dbReference type="PROSITE" id="PS51733"/>
    </source>
</evidence>
<dbReference type="PROSITE" id="PS51733">
    <property type="entry name" value="BPL_LPL_CATALYTIC"/>
    <property type="match status" value="1"/>
</dbReference>
<dbReference type="PANTHER" id="PTHR12835:SF5">
    <property type="entry name" value="BIOTIN--PROTEIN LIGASE"/>
    <property type="match status" value="1"/>
</dbReference>
<gene>
    <name evidence="3" type="ORF">OU798_08420</name>
</gene>
<protein>
    <submittedName>
        <fullName evidence="3">Biotin--[acetyl-CoA-carboxylase] ligase</fullName>
        <ecNumber evidence="3">6.3.4.15</ecNumber>
    </submittedName>
</protein>
<dbReference type="GO" id="GO:0004077">
    <property type="term" value="F:biotin--[biotin carboxyl-carrier protein] ligase activity"/>
    <property type="evidence" value="ECO:0007669"/>
    <property type="project" value="UniProtKB-EC"/>
</dbReference>
<dbReference type="SUPFAM" id="SSF55681">
    <property type="entry name" value="Class II aaRS and biotin synthetases"/>
    <property type="match status" value="1"/>
</dbReference>
<comment type="caution">
    <text evidence="3">The sequence shown here is derived from an EMBL/GenBank/DDBJ whole genome shotgun (WGS) entry which is preliminary data.</text>
</comment>
<dbReference type="Proteomes" id="UP001145087">
    <property type="component" value="Unassembled WGS sequence"/>
</dbReference>
<dbReference type="GO" id="GO:0005737">
    <property type="term" value="C:cytoplasm"/>
    <property type="evidence" value="ECO:0007669"/>
    <property type="project" value="TreeGrafter"/>
</dbReference>
<evidence type="ECO:0000313" key="3">
    <source>
        <dbReference type="EMBL" id="MCY1720363.1"/>
    </source>
</evidence>
<reference evidence="3" key="1">
    <citation type="submission" date="2022-11" db="EMBL/GenBank/DDBJ databases">
        <title>Marilongibacter aestuarii gen. nov., sp. nov., isolated from tidal flat sediment.</title>
        <authorList>
            <person name="Jiayan W."/>
        </authorList>
    </citation>
    <scope>NUCLEOTIDE SEQUENCE</scope>
    <source>
        <strain evidence="3">Z1-6</strain>
    </source>
</reference>
<dbReference type="EMBL" id="JAPOHD010000015">
    <property type="protein sequence ID" value="MCY1720363.1"/>
    <property type="molecule type" value="Genomic_DNA"/>
</dbReference>
<accession>A0A9X3F4L2</accession>
<keyword evidence="1 3" id="KW-0436">Ligase</keyword>
<proteinExistence type="predicted"/>
<keyword evidence="4" id="KW-1185">Reference proteome</keyword>
<dbReference type="CDD" id="cd16442">
    <property type="entry name" value="BPL"/>
    <property type="match status" value="1"/>
</dbReference>
<evidence type="ECO:0000256" key="1">
    <source>
        <dbReference type="ARBA" id="ARBA00022598"/>
    </source>
</evidence>
<dbReference type="NCBIfam" id="TIGR00121">
    <property type="entry name" value="birA_ligase"/>
    <property type="match status" value="1"/>
</dbReference>
<organism evidence="3 4">
    <name type="scientific">Draconibacterium aestuarii</name>
    <dbReference type="NCBI Taxonomy" id="2998507"/>
    <lineage>
        <taxon>Bacteria</taxon>
        <taxon>Pseudomonadati</taxon>
        <taxon>Bacteroidota</taxon>
        <taxon>Bacteroidia</taxon>
        <taxon>Marinilabiliales</taxon>
        <taxon>Prolixibacteraceae</taxon>
        <taxon>Draconibacterium</taxon>
    </lineage>
</organism>
<dbReference type="Pfam" id="PF03099">
    <property type="entry name" value="BPL_LplA_LipB"/>
    <property type="match status" value="1"/>
</dbReference>
<dbReference type="EC" id="6.3.4.15" evidence="3"/>
<evidence type="ECO:0000313" key="4">
    <source>
        <dbReference type="Proteomes" id="UP001145087"/>
    </source>
</evidence>